<proteinExistence type="predicted"/>
<accession>A0AAD8H204</accession>
<dbReference type="PANTHER" id="PTHR47990">
    <property type="entry name" value="2-OXOGLUTARATE (2OG) AND FE(II)-DEPENDENT OXYGENASE SUPERFAMILY PROTEIN-RELATED"/>
    <property type="match status" value="1"/>
</dbReference>
<dbReference type="PROSITE" id="PS51471">
    <property type="entry name" value="FE2OG_OXY"/>
    <property type="match status" value="1"/>
</dbReference>
<dbReference type="Gene3D" id="2.60.120.330">
    <property type="entry name" value="B-lactam Antibiotic, Isopenicillin N Synthase, Chain"/>
    <property type="match status" value="2"/>
</dbReference>
<evidence type="ECO:0000259" key="1">
    <source>
        <dbReference type="PROSITE" id="PS51471"/>
    </source>
</evidence>
<evidence type="ECO:0000313" key="2">
    <source>
        <dbReference type="EMBL" id="KAK1358257.1"/>
    </source>
</evidence>
<gene>
    <name evidence="2" type="ORF">POM88_051513</name>
</gene>
<organism evidence="2 3">
    <name type="scientific">Heracleum sosnowskyi</name>
    <dbReference type="NCBI Taxonomy" id="360622"/>
    <lineage>
        <taxon>Eukaryota</taxon>
        <taxon>Viridiplantae</taxon>
        <taxon>Streptophyta</taxon>
        <taxon>Embryophyta</taxon>
        <taxon>Tracheophyta</taxon>
        <taxon>Spermatophyta</taxon>
        <taxon>Magnoliopsida</taxon>
        <taxon>eudicotyledons</taxon>
        <taxon>Gunneridae</taxon>
        <taxon>Pentapetalae</taxon>
        <taxon>asterids</taxon>
        <taxon>campanulids</taxon>
        <taxon>Apiales</taxon>
        <taxon>Apiaceae</taxon>
        <taxon>Apioideae</taxon>
        <taxon>apioid superclade</taxon>
        <taxon>Tordylieae</taxon>
        <taxon>Tordyliinae</taxon>
        <taxon>Heracleum</taxon>
    </lineage>
</organism>
<dbReference type="InterPro" id="IPR027443">
    <property type="entry name" value="IPNS-like_sf"/>
</dbReference>
<dbReference type="AlphaFoldDB" id="A0AAD8H204"/>
<sequence>MVWEITQSHIESTTYLLRYLKYRAPEVNETTMAFPSHTDKSFLTILHQNQVSGLEVQARDGNWISVEFPPSAFVVMAGDACKCTDKSFMSILHQHQVPGLEIKTTDDQWILVDPSPSSFIVMAGDACMAWTNGRIEAPQHRVIMKGTKERYSLGVFTFISVNFQ</sequence>
<dbReference type="SUPFAM" id="SSF51197">
    <property type="entry name" value="Clavaminate synthase-like"/>
    <property type="match status" value="2"/>
</dbReference>
<dbReference type="Proteomes" id="UP001237642">
    <property type="component" value="Unassembled WGS sequence"/>
</dbReference>
<reference evidence="2" key="1">
    <citation type="submission" date="2023-02" db="EMBL/GenBank/DDBJ databases">
        <title>Genome of toxic invasive species Heracleum sosnowskyi carries increased number of genes despite the absence of recent whole-genome duplications.</title>
        <authorList>
            <person name="Schelkunov M."/>
            <person name="Shtratnikova V."/>
            <person name="Makarenko M."/>
            <person name="Klepikova A."/>
            <person name="Omelchenko D."/>
            <person name="Novikova G."/>
            <person name="Obukhova E."/>
            <person name="Bogdanov V."/>
            <person name="Penin A."/>
            <person name="Logacheva M."/>
        </authorList>
    </citation>
    <scope>NUCLEOTIDE SEQUENCE</scope>
    <source>
        <strain evidence="2">Hsosn_3</strain>
        <tissue evidence="2">Leaf</tissue>
    </source>
</reference>
<reference evidence="2" key="2">
    <citation type="submission" date="2023-05" db="EMBL/GenBank/DDBJ databases">
        <authorList>
            <person name="Schelkunov M.I."/>
        </authorList>
    </citation>
    <scope>NUCLEOTIDE SEQUENCE</scope>
    <source>
        <strain evidence="2">Hsosn_3</strain>
        <tissue evidence="2">Leaf</tissue>
    </source>
</reference>
<dbReference type="InterPro" id="IPR005123">
    <property type="entry name" value="Oxoglu/Fe-dep_dioxygenase_dom"/>
</dbReference>
<evidence type="ECO:0000313" key="3">
    <source>
        <dbReference type="Proteomes" id="UP001237642"/>
    </source>
</evidence>
<feature type="domain" description="Fe2OG dioxygenase" evidence="1">
    <location>
        <begin position="9"/>
        <end position="160"/>
    </location>
</feature>
<dbReference type="InterPro" id="IPR050231">
    <property type="entry name" value="Iron_ascorbate_oxido_reductase"/>
</dbReference>
<dbReference type="Pfam" id="PF03171">
    <property type="entry name" value="2OG-FeII_Oxy"/>
    <property type="match status" value="2"/>
</dbReference>
<keyword evidence="3" id="KW-1185">Reference proteome</keyword>
<dbReference type="EMBL" id="JAUIZM010000011">
    <property type="protein sequence ID" value="KAK1358257.1"/>
    <property type="molecule type" value="Genomic_DNA"/>
</dbReference>
<name>A0AAD8H204_9APIA</name>
<protein>
    <recommendedName>
        <fullName evidence="1">Fe2OG dioxygenase domain-containing protein</fullName>
    </recommendedName>
</protein>
<dbReference type="InterPro" id="IPR044861">
    <property type="entry name" value="IPNS-like_FE2OG_OXY"/>
</dbReference>
<comment type="caution">
    <text evidence="2">The sequence shown here is derived from an EMBL/GenBank/DDBJ whole genome shotgun (WGS) entry which is preliminary data.</text>
</comment>